<keyword evidence="3" id="KW-1185">Reference proteome</keyword>
<accession>A0A195B0M7</accession>
<organism evidence="2 3">
    <name type="scientific">Atta colombica</name>
    <dbReference type="NCBI Taxonomy" id="520822"/>
    <lineage>
        <taxon>Eukaryota</taxon>
        <taxon>Metazoa</taxon>
        <taxon>Ecdysozoa</taxon>
        <taxon>Arthropoda</taxon>
        <taxon>Hexapoda</taxon>
        <taxon>Insecta</taxon>
        <taxon>Pterygota</taxon>
        <taxon>Neoptera</taxon>
        <taxon>Endopterygota</taxon>
        <taxon>Hymenoptera</taxon>
        <taxon>Apocrita</taxon>
        <taxon>Aculeata</taxon>
        <taxon>Formicoidea</taxon>
        <taxon>Formicidae</taxon>
        <taxon>Myrmicinae</taxon>
        <taxon>Atta</taxon>
    </lineage>
</organism>
<dbReference type="Proteomes" id="UP000078540">
    <property type="component" value="Unassembled WGS sequence"/>
</dbReference>
<evidence type="ECO:0000313" key="2">
    <source>
        <dbReference type="EMBL" id="KYM78033.1"/>
    </source>
</evidence>
<evidence type="ECO:0000256" key="1">
    <source>
        <dbReference type="SAM" id="MobiDB-lite"/>
    </source>
</evidence>
<sequence length="131" mass="14087">MRIVAHTYTYNTHIKIVNVHERVAALNGRGTNTRTSRVQTSRATPSSGADEGTPFPSVSTRAMSGHHSLRLERKEGKTCGGIACSPRALRVRKTLGGFGDDRRCVVGGGGGASRPLQWLCIAISLCIGWRV</sequence>
<protein>
    <submittedName>
        <fullName evidence="2">Uncharacterized protein</fullName>
    </submittedName>
</protein>
<gene>
    <name evidence="2" type="ORF">ALC53_11500</name>
</gene>
<feature type="region of interest" description="Disordered" evidence="1">
    <location>
        <begin position="27"/>
        <end position="62"/>
    </location>
</feature>
<evidence type="ECO:0000313" key="3">
    <source>
        <dbReference type="Proteomes" id="UP000078540"/>
    </source>
</evidence>
<dbReference type="AlphaFoldDB" id="A0A195B0M7"/>
<reference evidence="2 3" key="1">
    <citation type="submission" date="2015-09" db="EMBL/GenBank/DDBJ databases">
        <title>Atta colombica WGS genome.</title>
        <authorList>
            <person name="Nygaard S."/>
            <person name="Hu H."/>
            <person name="Boomsma J."/>
            <person name="Zhang G."/>
        </authorList>
    </citation>
    <scope>NUCLEOTIDE SEQUENCE [LARGE SCALE GENOMIC DNA]</scope>
    <source>
        <strain evidence="2">Treedump-2</strain>
        <tissue evidence="2">Whole body</tissue>
    </source>
</reference>
<name>A0A195B0M7_9HYME</name>
<dbReference type="EMBL" id="KQ976690">
    <property type="protein sequence ID" value="KYM78033.1"/>
    <property type="molecule type" value="Genomic_DNA"/>
</dbReference>
<feature type="compositionally biased region" description="Polar residues" evidence="1">
    <location>
        <begin position="29"/>
        <end position="47"/>
    </location>
</feature>
<proteinExistence type="predicted"/>